<evidence type="ECO:0000313" key="9">
    <source>
        <dbReference type="Proteomes" id="UP001215712"/>
    </source>
</evidence>
<evidence type="ECO:0000256" key="5">
    <source>
        <dbReference type="ARBA" id="ARBA00038359"/>
    </source>
</evidence>
<feature type="transmembrane region" description="Helical" evidence="6">
    <location>
        <begin position="241"/>
        <end position="262"/>
    </location>
</feature>
<evidence type="ECO:0000256" key="2">
    <source>
        <dbReference type="ARBA" id="ARBA00022692"/>
    </source>
</evidence>
<proteinExistence type="inferred from homology"/>
<feature type="transmembrane region" description="Helical" evidence="6">
    <location>
        <begin position="207"/>
        <end position="229"/>
    </location>
</feature>
<keyword evidence="2 6" id="KW-0812">Transmembrane</keyword>
<feature type="transmembrane region" description="Helical" evidence="6">
    <location>
        <begin position="79"/>
        <end position="98"/>
    </location>
</feature>
<comment type="caution">
    <text evidence="8">The sequence shown here is derived from an EMBL/GenBank/DDBJ whole genome shotgun (WGS) entry which is preliminary data.</text>
</comment>
<sequence length="305" mass="34163">MAPNKILTIGSLFTSSPGISPLSLLSSIIHHGAGEEYSEAYLHESCQSIVTGVAIFYIVMQTITLALRQLSKYIGGLCLGWDDFPIALGFVLCVTVDACSLDDVYSGGVGLHEARVKEIDPEMLVLWGHWIIIIPLLYFSAVVPAKLAIIHLYLHTFTDKRIRITFWIVAAIIMGNWVDTTIAGFLACHPMSYFWTQKGKCFNLNAFFRWSGLGNVLTHTIMLVLPMPMEWNLHASIRLKLGIAFAFSLGSIGLISSILRFYEFYVTNANLEWSQVCFVVCDRVWYLSSRCLFPDLSPASQAYWT</sequence>
<dbReference type="AlphaFoldDB" id="A0AAD6MWI6"/>
<feature type="transmembrane region" description="Helical" evidence="6">
    <location>
        <begin position="49"/>
        <end position="67"/>
    </location>
</feature>
<comment type="similarity">
    <text evidence="5">Belongs to the SAT4 family.</text>
</comment>
<accession>A0AAD6MWI6</accession>
<dbReference type="InterPro" id="IPR052337">
    <property type="entry name" value="SAT4-like"/>
</dbReference>
<keyword evidence="9" id="KW-1185">Reference proteome</keyword>
<keyword evidence="4 6" id="KW-0472">Membrane</keyword>
<evidence type="ECO:0000256" key="1">
    <source>
        <dbReference type="ARBA" id="ARBA00004141"/>
    </source>
</evidence>
<feature type="transmembrane region" description="Helical" evidence="6">
    <location>
        <begin position="130"/>
        <end position="154"/>
    </location>
</feature>
<comment type="subcellular location">
    <subcellularLocation>
        <location evidence="1">Membrane</location>
        <topology evidence="1">Multi-pass membrane protein</topology>
    </subcellularLocation>
</comment>
<reference evidence="8" key="2">
    <citation type="submission" date="2023-01" db="EMBL/GenBank/DDBJ databases">
        <authorList>
            <person name="Petersen C."/>
        </authorList>
    </citation>
    <scope>NUCLEOTIDE SEQUENCE</scope>
    <source>
        <strain evidence="8">IBT 17514</strain>
    </source>
</reference>
<gene>
    <name evidence="8" type="ORF">N7493_005092</name>
</gene>
<name>A0AAD6MWI6_9EURO</name>
<evidence type="ECO:0000256" key="3">
    <source>
        <dbReference type="ARBA" id="ARBA00022989"/>
    </source>
</evidence>
<evidence type="ECO:0000256" key="6">
    <source>
        <dbReference type="SAM" id="Phobius"/>
    </source>
</evidence>
<evidence type="ECO:0000313" key="8">
    <source>
        <dbReference type="EMBL" id="KAJ5727272.1"/>
    </source>
</evidence>
<keyword evidence="3 6" id="KW-1133">Transmembrane helix</keyword>
<protein>
    <submittedName>
        <fullName evidence="8">Integral membrane protein</fullName>
    </submittedName>
</protein>
<dbReference type="PANTHER" id="PTHR33048">
    <property type="entry name" value="PTH11-LIKE INTEGRAL MEMBRANE PROTEIN (AFU_ORTHOLOGUE AFUA_5G11245)"/>
    <property type="match status" value="1"/>
</dbReference>
<dbReference type="InterPro" id="IPR049326">
    <property type="entry name" value="Rhodopsin_dom_fungi"/>
</dbReference>
<feature type="transmembrane region" description="Helical" evidence="6">
    <location>
        <begin position="166"/>
        <end position="187"/>
    </location>
</feature>
<dbReference type="GO" id="GO:0016020">
    <property type="term" value="C:membrane"/>
    <property type="evidence" value="ECO:0007669"/>
    <property type="project" value="UniProtKB-SubCell"/>
</dbReference>
<evidence type="ECO:0000259" key="7">
    <source>
        <dbReference type="Pfam" id="PF20684"/>
    </source>
</evidence>
<reference evidence="8" key="1">
    <citation type="journal article" date="2023" name="IMA Fungus">
        <title>Comparative genomic study of the Penicillium genus elucidates a diverse pangenome and 15 lateral gene transfer events.</title>
        <authorList>
            <person name="Petersen C."/>
            <person name="Sorensen T."/>
            <person name="Nielsen M.R."/>
            <person name="Sondergaard T.E."/>
            <person name="Sorensen J.L."/>
            <person name="Fitzpatrick D.A."/>
            <person name="Frisvad J.C."/>
            <person name="Nielsen K.L."/>
        </authorList>
    </citation>
    <scope>NUCLEOTIDE SEQUENCE</scope>
    <source>
        <strain evidence="8">IBT 17514</strain>
    </source>
</reference>
<dbReference type="Pfam" id="PF20684">
    <property type="entry name" value="Fung_rhodopsin"/>
    <property type="match status" value="1"/>
</dbReference>
<evidence type="ECO:0000256" key="4">
    <source>
        <dbReference type="ARBA" id="ARBA00023136"/>
    </source>
</evidence>
<organism evidence="8 9">
    <name type="scientific">Penicillium malachiteum</name>
    <dbReference type="NCBI Taxonomy" id="1324776"/>
    <lineage>
        <taxon>Eukaryota</taxon>
        <taxon>Fungi</taxon>
        <taxon>Dikarya</taxon>
        <taxon>Ascomycota</taxon>
        <taxon>Pezizomycotina</taxon>
        <taxon>Eurotiomycetes</taxon>
        <taxon>Eurotiomycetidae</taxon>
        <taxon>Eurotiales</taxon>
        <taxon>Aspergillaceae</taxon>
        <taxon>Penicillium</taxon>
    </lineage>
</organism>
<dbReference type="EMBL" id="JAQJAN010000006">
    <property type="protein sequence ID" value="KAJ5727272.1"/>
    <property type="molecule type" value="Genomic_DNA"/>
</dbReference>
<feature type="domain" description="Rhodopsin" evidence="7">
    <location>
        <begin position="67"/>
        <end position="276"/>
    </location>
</feature>
<dbReference type="Proteomes" id="UP001215712">
    <property type="component" value="Unassembled WGS sequence"/>
</dbReference>
<dbReference type="PANTHER" id="PTHR33048:SF47">
    <property type="entry name" value="INTEGRAL MEMBRANE PROTEIN-RELATED"/>
    <property type="match status" value="1"/>
</dbReference>